<protein>
    <submittedName>
        <fullName evidence="2">DUF559 domain-containing protein</fullName>
    </submittedName>
</protein>
<feature type="domain" description="DUF559" evidence="1">
    <location>
        <begin position="228"/>
        <end position="301"/>
    </location>
</feature>
<evidence type="ECO:0000313" key="2">
    <source>
        <dbReference type="EMBL" id="RLV50877.1"/>
    </source>
</evidence>
<dbReference type="InterPro" id="IPR007569">
    <property type="entry name" value="DUF559"/>
</dbReference>
<dbReference type="OrthoDB" id="3209715at2"/>
<sequence length="314" mass="34789">MFTSPARRALRLAEQQVGVVSRRQLYGLGVTRGEVRAHVRAQRWRRVGTQSVAVHLGPLPVEARRWAAVFEAGPRAMLDGLSALEAAGLQHVTSPLVRVSVPRGAKVRPGHGRRWGFDIRQTRRWSADDLEATGIPRTQPAVAAVRAALWARSAKEAALVLTTTVQQRLAVADDLGREALRIRRDRRRGLVLAVVMDLVGGVESLGELNVVRECRRRGIPPPSRQVVRRTRRGTYYLDLVWEEWKVVVEVDGIQHLWAGRVVDDALRQNAVTLTDATVLRLPLLGLRLEPDEFFAQIVDALRAAGCPGLGRLSA</sequence>
<evidence type="ECO:0000259" key="1">
    <source>
        <dbReference type="Pfam" id="PF04480"/>
    </source>
</evidence>
<organism evidence="2 3">
    <name type="scientific">Nocardioides mangrovicus</name>
    <dbReference type="NCBI Taxonomy" id="2478913"/>
    <lineage>
        <taxon>Bacteria</taxon>
        <taxon>Bacillati</taxon>
        <taxon>Actinomycetota</taxon>
        <taxon>Actinomycetes</taxon>
        <taxon>Propionibacteriales</taxon>
        <taxon>Nocardioidaceae</taxon>
        <taxon>Nocardioides</taxon>
    </lineage>
</organism>
<comment type="caution">
    <text evidence="2">The sequence shown here is derived from an EMBL/GenBank/DDBJ whole genome shotgun (WGS) entry which is preliminary data.</text>
</comment>
<gene>
    <name evidence="2" type="ORF">D9V37_02705</name>
</gene>
<reference evidence="2 3" key="1">
    <citation type="submission" date="2018-10" db="EMBL/GenBank/DDBJ databases">
        <title>Marmoricola sp. 4Q3S-7 whole genome shotgun sequence.</title>
        <authorList>
            <person name="Li F."/>
        </authorList>
    </citation>
    <scope>NUCLEOTIDE SEQUENCE [LARGE SCALE GENOMIC DNA]</scope>
    <source>
        <strain evidence="2 3">4Q3S-7</strain>
    </source>
</reference>
<proteinExistence type="predicted"/>
<evidence type="ECO:0000313" key="3">
    <source>
        <dbReference type="Proteomes" id="UP000281708"/>
    </source>
</evidence>
<dbReference type="AlphaFoldDB" id="A0A3L8P7F9"/>
<dbReference type="EMBL" id="RDBE01000001">
    <property type="protein sequence ID" value="RLV50877.1"/>
    <property type="molecule type" value="Genomic_DNA"/>
</dbReference>
<dbReference type="Proteomes" id="UP000281708">
    <property type="component" value="Unassembled WGS sequence"/>
</dbReference>
<keyword evidence="3" id="KW-1185">Reference proteome</keyword>
<dbReference type="Pfam" id="PF04480">
    <property type="entry name" value="DUF559"/>
    <property type="match status" value="1"/>
</dbReference>
<accession>A0A3L8P7F9</accession>
<dbReference type="RefSeq" id="WP_121804557.1">
    <property type="nucleotide sequence ID" value="NZ_RDBE01000001.1"/>
</dbReference>
<name>A0A3L8P7F9_9ACTN</name>